<organism evidence="2 3">
    <name type="scientific">Rubrobacter tropicus</name>
    <dbReference type="NCBI Taxonomy" id="2653851"/>
    <lineage>
        <taxon>Bacteria</taxon>
        <taxon>Bacillati</taxon>
        <taxon>Actinomycetota</taxon>
        <taxon>Rubrobacteria</taxon>
        <taxon>Rubrobacterales</taxon>
        <taxon>Rubrobacteraceae</taxon>
        <taxon>Rubrobacter</taxon>
    </lineage>
</organism>
<dbReference type="InterPro" id="IPR008972">
    <property type="entry name" value="Cupredoxin"/>
</dbReference>
<keyword evidence="3" id="KW-1185">Reference proteome</keyword>
<dbReference type="SUPFAM" id="SSF49503">
    <property type="entry name" value="Cupredoxins"/>
    <property type="match status" value="1"/>
</dbReference>
<dbReference type="Pfam" id="PF07732">
    <property type="entry name" value="Cu-oxidase_3"/>
    <property type="match status" value="1"/>
</dbReference>
<gene>
    <name evidence="2" type="ORF">GBA63_13315</name>
</gene>
<protein>
    <submittedName>
        <fullName evidence="2">Multicopper oxidase domain-containing protein</fullName>
    </submittedName>
</protein>
<dbReference type="EMBL" id="CP045119">
    <property type="protein sequence ID" value="QIN83502.1"/>
    <property type="molecule type" value="Genomic_DNA"/>
</dbReference>
<dbReference type="AlphaFoldDB" id="A0A6G8QAQ0"/>
<name>A0A6G8QAQ0_9ACTN</name>
<dbReference type="Gene3D" id="2.60.40.420">
    <property type="entry name" value="Cupredoxins - blue copper proteins"/>
    <property type="match status" value="1"/>
</dbReference>
<proteinExistence type="predicted"/>
<evidence type="ECO:0000259" key="1">
    <source>
        <dbReference type="Pfam" id="PF07732"/>
    </source>
</evidence>
<dbReference type="Proteomes" id="UP000501452">
    <property type="component" value="Chromosome"/>
</dbReference>
<dbReference type="InterPro" id="IPR011707">
    <property type="entry name" value="Cu-oxidase-like_N"/>
</dbReference>
<evidence type="ECO:0000313" key="3">
    <source>
        <dbReference type="Proteomes" id="UP000501452"/>
    </source>
</evidence>
<feature type="domain" description="Plastocyanin-like" evidence="1">
    <location>
        <begin position="53"/>
        <end position="92"/>
    </location>
</feature>
<reference evidence="2 3" key="1">
    <citation type="submission" date="2019-10" db="EMBL/GenBank/DDBJ databases">
        <title>Rubrobacter sp nov SCSIO 52090 isolated from a deep-sea sediment in the South China Sea.</title>
        <authorList>
            <person name="Chen R.W."/>
        </authorList>
    </citation>
    <scope>NUCLEOTIDE SEQUENCE [LARGE SCALE GENOMIC DNA]</scope>
    <source>
        <strain evidence="2 3">SCSIO 52909</strain>
    </source>
</reference>
<accession>A0A6G8QAQ0</accession>
<sequence>MVMARDTPGAAMREMAAVDPDEVSYTAPADARGDQTLEPRTGGATKVFDLTVSVIDWNILPGEQVQAYAFNRQVPGPRIRVTEGDRVRVNVKRARDRSQHPSRST</sequence>
<dbReference type="KEGG" id="rub:GBA63_13315"/>
<evidence type="ECO:0000313" key="2">
    <source>
        <dbReference type="EMBL" id="QIN83502.1"/>
    </source>
</evidence>
<dbReference type="GO" id="GO:0005507">
    <property type="term" value="F:copper ion binding"/>
    <property type="evidence" value="ECO:0007669"/>
    <property type="project" value="InterPro"/>
</dbReference>